<keyword evidence="7" id="KW-0698">rRNA processing</keyword>
<dbReference type="GO" id="GO:0005656">
    <property type="term" value="C:nuclear pre-replicative complex"/>
    <property type="evidence" value="ECO:0007669"/>
    <property type="project" value="TreeGrafter"/>
</dbReference>
<keyword evidence="10" id="KW-1185">Reference proteome</keyword>
<dbReference type="GO" id="GO:0006261">
    <property type="term" value="P:DNA-templated DNA replication"/>
    <property type="evidence" value="ECO:0007669"/>
    <property type="project" value="TreeGrafter"/>
</dbReference>
<evidence type="ECO:0000256" key="1">
    <source>
        <dbReference type="ARBA" id="ARBA00002355"/>
    </source>
</evidence>
<keyword evidence="3 6" id="KW-0853">WD repeat</keyword>
<evidence type="ECO:0000256" key="3">
    <source>
        <dbReference type="ARBA" id="ARBA00022574"/>
    </source>
</evidence>
<dbReference type="EMBL" id="CABVLU010000005">
    <property type="protein sequence ID" value="VVT58758.1"/>
    <property type="molecule type" value="Genomic_DNA"/>
</dbReference>
<dbReference type="PROSITE" id="PS50294">
    <property type="entry name" value="WD_REPEATS_REGION"/>
    <property type="match status" value="1"/>
</dbReference>
<comment type="similarity">
    <text evidence="2 7">Belongs to the WD repeat IPI3/WDR18 family.</text>
</comment>
<dbReference type="GO" id="GO:0120330">
    <property type="term" value="C:rixosome complex"/>
    <property type="evidence" value="ECO:0007669"/>
    <property type="project" value="UniProtKB-UniRule"/>
</dbReference>
<organism evidence="9 10">
    <name type="scientific">Magnusiomyces paraingens</name>
    <dbReference type="NCBI Taxonomy" id="2606893"/>
    <lineage>
        <taxon>Eukaryota</taxon>
        <taxon>Fungi</taxon>
        <taxon>Dikarya</taxon>
        <taxon>Ascomycota</taxon>
        <taxon>Saccharomycotina</taxon>
        <taxon>Dipodascomycetes</taxon>
        <taxon>Dipodascales</taxon>
        <taxon>Dipodascaceae</taxon>
        <taxon>Magnusiomyces</taxon>
    </lineage>
</organism>
<dbReference type="OrthoDB" id="756370at2759"/>
<evidence type="ECO:0000256" key="8">
    <source>
        <dbReference type="SAM" id="MobiDB-lite"/>
    </source>
</evidence>
<evidence type="ECO:0000256" key="5">
    <source>
        <dbReference type="ARBA" id="ARBA00026229"/>
    </source>
</evidence>
<dbReference type="SUPFAM" id="SSF50978">
    <property type="entry name" value="WD40 repeat-like"/>
    <property type="match status" value="1"/>
</dbReference>
<evidence type="ECO:0000256" key="2">
    <source>
        <dbReference type="ARBA" id="ARBA00010143"/>
    </source>
</evidence>
<evidence type="ECO:0000256" key="4">
    <source>
        <dbReference type="ARBA" id="ARBA00022737"/>
    </source>
</evidence>
<keyword evidence="4" id="KW-0677">Repeat</keyword>
<comment type="subcellular location">
    <subcellularLocation>
        <location evidence="7">Nucleus</location>
    </subcellularLocation>
</comment>
<comment type="function">
    <text evidence="1 7">Component of the RIX1 complex required for processing of ITS2 sequences from 35S pre-rRNA.</text>
</comment>
<dbReference type="Proteomes" id="UP000398389">
    <property type="component" value="Unassembled WGS sequence"/>
</dbReference>
<dbReference type="PANTHER" id="PTHR18763:SF0">
    <property type="entry name" value="WD REPEAT-CONTAINING PROTEIN 18"/>
    <property type="match status" value="1"/>
</dbReference>
<comment type="subunit">
    <text evidence="7">Component of the RIX1 complex, composed of IPI1, RIX1/IPI2 and IPI3 in a 1:2:2 stoichiometry. The complex interacts (via RIX1) with MDN1 (via its hexameric AAA ATPase ring) and the pre-60S ribosome particles.</text>
</comment>
<feature type="compositionally biased region" description="Low complexity" evidence="8">
    <location>
        <begin position="16"/>
        <end position="26"/>
    </location>
</feature>
<dbReference type="InterPro" id="IPR045227">
    <property type="entry name" value="WDR18/Ipi3/RID3"/>
</dbReference>
<dbReference type="InterPro" id="IPR015943">
    <property type="entry name" value="WD40/YVTN_repeat-like_dom_sf"/>
</dbReference>
<dbReference type="GeneID" id="43585180"/>
<reference evidence="9 10" key="1">
    <citation type="submission" date="2019-09" db="EMBL/GenBank/DDBJ databases">
        <authorList>
            <person name="Brejova B."/>
        </authorList>
    </citation>
    <scope>NUCLEOTIDE SEQUENCE [LARGE SCALE GENOMIC DNA]</scope>
</reference>
<accession>A0A5E8C9R0</accession>
<dbReference type="InterPro" id="IPR001680">
    <property type="entry name" value="WD40_rpt"/>
</dbReference>
<keyword evidence="7" id="KW-0539">Nucleus</keyword>
<dbReference type="PROSITE" id="PS50082">
    <property type="entry name" value="WD_REPEATS_2"/>
    <property type="match status" value="1"/>
</dbReference>
<dbReference type="AlphaFoldDB" id="A0A5E8C9R0"/>
<dbReference type="SMART" id="SM00320">
    <property type="entry name" value="WD40"/>
    <property type="match status" value="5"/>
</dbReference>
<evidence type="ECO:0000256" key="7">
    <source>
        <dbReference type="RuleBase" id="RU369067"/>
    </source>
</evidence>
<dbReference type="InterPro" id="IPR036322">
    <property type="entry name" value="WD40_repeat_dom_sf"/>
</dbReference>
<sequence>MEELVLYGAVPRPDDSTTTANNTSSSLPPPTHPLTVLAVHDLRRGTPVHAFKKAALPVPPAAGSSAPVDASFTRVCAPVANAAHLSVYSWAREAPDQQLVVPEKLASVRVSPSGIWLAAGAASGRFYLWESASGSLVAVRDAHYQALTHIEWAADESFVVTAAADNRVRAWRLTDLVRESSSTNTSTDAAAKPAAEWTGHNFPITGLCLGYGPASAPGLRVYSSCAGNTVRIHDLELALASPKTAANSDFTLVFPAKVTSLAVDPADRAVYAGLASGSIYSVSLYTPSASILFKNASNVLTIDDSTASFAAPVWASPVQGTAVTALALSFDATVLAAGTADGVVTIIDLPTQTVSRTLPRHSGPITALRIVSRPMPQAHTQLHRGKVSAVALTPEQTTDYHRLPQLKRSLDVETSHDVWINIPDNFNENEEDDAFKAVDSMLESMGRGASEFGSETSESVLRTRLQKVEEESQQLRAMYSELSSMHAALWKIHQSK</sequence>
<evidence type="ECO:0000256" key="6">
    <source>
        <dbReference type="PROSITE-ProRule" id="PRU00221"/>
    </source>
</evidence>
<name>A0A5E8C9R0_9ASCO</name>
<feature type="repeat" description="WD" evidence="6">
    <location>
        <begin position="140"/>
        <end position="173"/>
    </location>
</feature>
<protein>
    <recommendedName>
        <fullName evidence="5 7">Pre-rRNA-processing protein IPI3</fullName>
    </recommendedName>
</protein>
<proteinExistence type="inferred from homology"/>
<dbReference type="GO" id="GO:0006364">
    <property type="term" value="P:rRNA processing"/>
    <property type="evidence" value="ECO:0007669"/>
    <property type="project" value="UniProtKB-UniRule"/>
</dbReference>
<dbReference type="RefSeq" id="XP_031856971.1">
    <property type="nucleotide sequence ID" value="XM_032001080.1"/>
</dbReference>
<dbReference type="PANTHER" id="PTHR18763">
    <property type="entry name" value="WD-REPEAT PROTEIN 18"/>
    <property type="match status" value="1"/>
</dbReference>
<gene>
    <name evidence="9" type="ORF">SAPINGB_P006369</name>
</gene>
<feature type="region of interest" description="Disordered" evidence="8">
    <location>
        <begin position="1"/>
        <end position="32"/>
    </location>
</feature>
<dbReference type="Gene3D" id="2.130.10.10">
    <property type="entry name" value="YVTN repeat-like/Quinoprotein amine dehydrogenase"/>
    <property type="match status" value="2"/>
</dbReference>
<dbReference type="Pfam" id="PF00400">
    <property type="entry name" value="WD40"/>
    <property type="match status" value="2"/>
</dbReference>
<evidence type="ECO:0000313" key="9">
    <source>
        <dbReference type="EMBL" id="VVT58758.1"/>
    </source>
</evidence>
<evidence type="ECO:0000313" key="10">
    <source>
        <dbReference type="Proteomes" id="UP000398389"/>
    </source>
</evidence>